<dbReference type="SUPFAM" id="SSF53187">
    <property type="entry name" value="Zn-dependent exopeptidases"/>
    <property type="match status" value="1"/>
</dbReference>
<evidence type="ECO:0000313" key="1">
    <source>
        <dbReference type="EMBL" id="VDK29632.1"/>
    </source>
</evidence>
<dbReference type="AlphaFoldDB" id="A0A0M3JJP2"/>
<dbReference type="PANTHER" id="PTHR45892:SF1">
    <property type="entry name" value="AMINOACYLASE-1"/>
    <property type="match status" value="1"/>
</dbReference>
<gene>
    <name evidence="1" type="ORF">ASIM_LOCUS7626</name>
</gene>
<sequence length="73" mass="8361">MDIFQQQKFIFISNIAESCTKFLCGLADELELERSTYECVKGKPFVIMTCRGEKPDLPSLMLYSHTDVVPVVR</sequence>
<dbReference type="Proteomes" id="UP000267096">
    <property type="component" value="Unassembled WGS sequence"/>
</dbReference>
<accession>A0A0M3JJP2</accession>
<evidence type="ECO:0000313" key="3">
    <source>
        <dbReference type="WBParaSite" id="ASIM_0000786301-mRNA-1"/>
    </source>
</evidence>
<dbReference type="Gene3D" id="3.40.630.10">
    <property type="entry name" value="Zn peptidases"/>
    <property type="match status" value="1"/>
</dbReference>
<dbReference type="GO" id="GO:0004046">
    <property type="term" value="F:aminoacylase activity"/>
    <property type="evidence" value="ECO:0007669"/>
    <property type="project" value="TreeGrafter"/>
</dbReference>
<evidence type="ECO:0000313" key="2">
    <source>
        <dbReference type="Proteomes" id="UP000267096"/>
    </source>
</evidence>
<reference evidence="1 2" key="2">
    <citation type="submission" date="2018-11" db="EMBL/GenBank/DDBJ databases">
        <authorList>
            <consortium name="Pathogen Informatics"/>
        </authorList>
    </citation>
    <scope>NUCLEOTIDE SEQUENCE [LARGE SCALE GENOMIC DNA]</scope>
</reference>
<protein>
    <submittedName>
        <fullName evidence="3">N-acyl-aliphatic-L-amino acid amidohydrolase</fullName>
    </submittedName>
</protein>
<name>A0A0M3JJP2_ANISI</name>
<keyword evidence="2" id="KW-1185">Reference proteome</keyword>
<dbReference type="EMBL" id="UYRR01018848">
    <property type="protein sequence ID" value="VDK29632.1"/>
    <property type="molecule type" value="Genomic_DNA"/>
</dbReference>
<dbReference type="OrthoDB" id="3064516at2759"/>
<dbReference type="PANTHER" id="PTHR45892">
    <property type="entry name" value="AMINOACYLASE-1"/>
    <property type="match status" value="1"/>
</dbReference>
<reference evidence="3" key="1">
    <citation type="submission" date="2017-02" db="UniProtKB">
        <authorList>
            <consortium name="WormBaseParasite"/>
        </authorList>
    </citation>
    <scope>IDENTIFICATION</scope>
</reference>
<dbReference type="InterPro" id="IPR052083">
    <property type="entry name" value="Aminoacylase-1_M20A"/>
</dbReference>
<organism evidence="3">
    <name type="scientific">Anisakis simplex</name>
    <name type="common">Herring worm</name>
    <dbReference type="NCBI Taxonomy" id="6269"/>
    <lineage>
        <taxon>Eukaryota</taxon>
        <taxon>Metazoa</taxon>
        <taxon>Ecdysozoa</taxon>
        <taxon>Nematoda</taxon>
        <taxon>Chromadorea</taxon>
        <taxon>Rhabditida</taxon>
        <taxon>Spirurina</taxon>
        <taxon>Ascaridomorpha</taxon>
        <taxon>Ascaridoidea</taxon>
        <taxon>Anisakidae</taxon>
        <taxon>Anisakis</taxon>
        <taxon>Anisakis simplex complex</taxon>
    </lineage>
</organism>
<proteinExistence type="predicted"/>
<dbReference type="WBParaSite" id="ASIM_0000786301-mRNA-1">
    <property type="protein sequence ID" value="ASIM_0000786301-mRNA-1"/>
    <property type="gene ID" value="ASIM_0000786301"/>
</dbReference>